<evidence type="ECO:0000256" key="3">
    <source>
        <dbReference type="ARBA" id="ARBA00023136"/>
    </source>
</evidence>
<evidence type="ECO:0000313" key="10">
    <source>
        <dbReference type="Proteomes" id="UP000197277"/>
    </source>
</evidence>
<evidence type="ECO:0000256" key="2">
    <source>
        <dbReference type="ARBA" id="ARBA00022729"/>
    </source>
</evidence>
<dbReference type="PRINTS" id="PR01021">
    <property type="entry name" value="OMPADOMAIN"/>
</dbReference>
<keyword evidence="4" id="KW-0998">Cell outer membrane</keyword>
<dbReference type="PANTHER" id="PTHR30329:SF21">
    <property type="entry name" value="LIPOPROTEIN YIAD-RELATED"/>
    <property type="match status" value="1"/>
</dbReference>
<evidence type="ECO:0000313" key="9">
    <source>
        <dbReference type="EMBL" id="OWP63933.1"/>
    </source>
</evidence>
<comment type="caution">
    <text evidence="9">The sequence shown here is derived from an EMBL/GenBank/DDBJ whole genome shotgun (WGS) entry which is preliminary data.</text>
</comment>
<sequence>MKKILTSIAALGLAMLSLTPAAQAQTSDRKTNISVYYNWLQYHGDLGSEWFKHDKVEYGLGLTVSRYIAPGLDIGLDLSYGDMKFSADYPKNTYYPIRRFDANVVNVGIPIKLKLNNGWALKEDAFIAPYLVVQPGVFFASPDLYDINDRIVGNSDVYAFDIQAAAGIKLNFSESVGLFIQTGQHYPLTDQVDGITNVGKKNDRYLQHKLGLSFNLGKAKDTDADGVSDRKDKCPDTPSGVAVDENGCPLDGDKDGVPDYQDQCPTEAGTAAMMGCPDRDNDGVADKDDDCPDQAGLPALRGCPDADSDGVADKNDKCPDTPAGTQVDATGCPLVTDADGDGISNDLDRCPNTPAGVKVDANGCPEVDAEVRKLEQDVNFETNSTVIQRRSYGTLNKMVQALKDHPEYSLRVVGHADSRGTDEYNMALSERRASSVKRYFTGKQVDPARIVTDAKGESDPAVPNATLTEMYKNRRVEFHFEFFIPNAPQP</sequence>
<feature type="domain" description="OmpA-like" evidence="8">
    <location>
        <begin position="367"/>
        <end position="484"/>
    </location>
</feature>
<evidence type="ECO:0000256" key="5">
    <source>
        <dbReference type="PROSITE-ProRule" id="PRU00473"/>
    </source>
</evidence>
<dbReference type="InterPro" id="IPR050330">
    <property type="entry name" value="Bact_OuterMem_StrucFunc"/>
</dbReference>
<dbReference type="AlphaFoldDB" id="A0A246FMI5"/>
<dbReference type="GO" id="GO:0005509">
    <property type="term" value="F:calcium ion binding"/>
    <property type="evidence" value="ECO:0007669"/>
    <property type="project" value="InterPro"/>
</dbReference>
<dbReference type="InterPro" id="IPR036737">
    <property type="entry name" value="OmpA-like_sf"/>
</dbReference>
<evidence type="ECO:0000256" key="4">
    <source>
        <dbReference type="ARBA" id="ARBA00023237"/>
    </source>
</evidence>
<dbReference type="RefSeq" id="WP_088463714.1">
    <property type="nucleotide sequence ID" value="NZ_NIRR01000007.1"/>
</dbReference>
<keyword evidence="3 5" id="KW-0472">Membrane</keyword>
<organism evidence="9 10">
    <name type="scientific">Hymenobacter amundsenii</name>
    <dbReference type="NCBI Taxonomy" id="2006685"/>
    <lineage>
        <taxon>Bacteria</taxon>
        <taxon>Pseudomonadati</taxon>
        <taxon>Bacteroidota</taxon>
        <taxon>Cytophagia</taxon>
        <taxon>Cytophagales</taxon>
        <taxon>Hymenobacteraceae</taxon>
        <taxon>Hymenobacter</taxon>
    </lineage>
</organism>
<dbReference type="EMBL" id="NIRR01000007">
    <property type="protein sequence ID" value="OWP63933.1"/>
    <property type="molecule type" value="Genomic_DNA"/>
</dbReference>
<evidence type="ECO:0000256" key="6">
    <source>
        <dbReference type="SAM" id="MobiDB-lite"/>
    </source>
</evidence>
<dbReference type="OrthoDB" id="1522982at2"/>
<evidence type="ECO:0000259" key="8">
    <source>
        <dbReference type="PROSITE" id="PS51123"/>
    </source>
</evidence>
<gene>
    <name evidence="9" type="ORF">CDA63_06890</name>
</gene>
<dbReference type="Proteomes" id="UP000197277">
    <property type="component" value="Unassembled WGS sequence"/>
</dbReference>
<dbReference type="Gene3D" id="4.10.1080.10">
    <property type="entry name" value="TSP type-3 repeat"/>
    <property type="match status" value="1"/>
</dbReference>
<dbReference type="InterPro" id="IPR006664">
    <property type="entry name" value="OMP_bac"/>
</dbReference>
<evidence type="ECO:0000256" key="1">
    <source>
        <dbReference type="ARBA" id="ARBA00004442"/>
    </source>
</evidence>
<dbReference type="GO" id="GO:0007155">
    <property type="term" value="P:cell adhesion"/>
    <property type="evidence" value="ECO:0007669"/>
    <property type="project" value="InterPro"/>
</dbReference>
<dbReference type="InterPro" id="IPR003367">
    <property type="entry name" value="Thrombospondin_3-like_rpt"/>
</dbReference>
<comment type="subcellular location">
    <subcellularLocation>
        <location evidence="1">Cell outer membrane</location>
    </subcellularLocation>
</comment>
<dbReference type="Pfam" id="PF00691">
    <property type="entry name" value="OmpA"/>
    <property type="match status" value="1"/>
</dbReference>
<dbReference type="GO" id="GO:0009279">
    <property type="term" value="C:cell outer membrane"/>
    <property type="evidence" value="ECO:0007669"/>
    <property type="project" value="UniProtKB-SubCell"/>
</dbReference>
<feature type="region of interest" description="Disordered" evidence="6">
    <location>
        <begin position="282"/>
        <end position="332"/>
    </location>
</feature>
<accession>A0A246FMI5</accession>
<dbReference type="PANTHER" id="PTHR30329">
    <property type="entry name" value="STATOR ELEMENT OF FLAGELLAR MOTOR COMPLEX"/>
    <property type="match status" value="1"/>
</dbReference>
<dbReference type="Gene3D" id="3.30.1330.60">
    <property type="entry name" value="OmpA-like domain"/>
    <property type="match status" value="1"/>
</dbReference>
<dbReference type="InterPro" id="IPR006665">
    <property type="entry name" value="OmpA-like"/>
</dbReference>
<feature type="signal peptide" evidence="7">
    <location>
        <begin position="1"/>
        <end position="24"/>
    </location>
</feature>
<reference evidence="9 10" key="1">
    <citation type="submission" date="2017-06" db="EMBL/GenBank/DDBJ databases">
        <title>Hymenobacter amundsenii sp. nov. isolated from regoliths in Antarctica.</title>
        <authorList>
            <person name="Sedlacek I."/>
            <person name="Kralova S."/>
            <person name="Pantucek R."/>
            <person name="Svec P."/>
            <person name="Holochova P."/>
            <person name="Stankova E."/>
            <person name="Vrbovska V."/>
            <person name="Busse H.-J."/>
        </authorList>
    </citation>
    <scope>NUCLEOTIDE SEQUENCE [LARGE SCALE GENOMIC DNA]</scope>
    <source>
        <strain evidence="9 10">CCM 8682</strain>
    </source>
</reference>
<dbReference type="SUPFAM" id="SSF103647">
    <property type="entry name" value="TSP type-3 repeat"/>
    <property type="match status" value="2"/>
</dbReference>
<evidence type="ECO:0000256" key="7">
    <source>
        <dbReference type="SAM" id="SignalP"/>
    </source>
</evidence>
<keyword evidence="2 7" id="KW-0732">Signal</keyword>
<dbReference type="SUPFAM" id="SSF103088">
    <property type="entry name" value="OmpA-like"/>
    <property type="match status" value="1"/>
</dbReference>
<dbReference type="PROSITE" id="PS51123">
    <property type="entry name" value="OMPA_2"/>
    <property type="match status" value="1"/>
</dbReference>
<proteinExistence type="predicted"/>
<dbReference type="CDD" id="cd07185">
    <property type="entry name" value="OmpA_C-like"/>
    <property type="match status" value="1"/>
</dbReference>
<dbReference type="InterPro" id="IPR028974">
    <property type="entry name" value="TSP_type-3_rpt"/>
</dbReference>
<feature type="chain" id="PRO_5012873903" description="OmpA-like domain-containing protein" evidence="7">
    <location>
        <begin position="25"/>
        <end position="490"/>
    </location>
</feature>
<dbReference type="Pfam" id="PF02412">
    <property type="entry name" value="TSP_3"/>
    <property type="match status" value="4"/>
</dbReference>
<protein>
    <recommendedName>
        <fullName evidence="8">OmpA-like domain-containing protein</fullName>
    </recommendedName>
</protein>
<keyword evidence="10" id="KW-1185">Reference proteome</keyword>
<name>A0A246FMI5_9BACT</name>